<dbReference type="Gene3D" id="3.40.50.2300">
    <property type="match status" value="1"/>
</dbReference>
<dbReference type="SUPFAM" id="SSF55785">
    <property type="entry name" value="PYP-like sensor domain (PAS domain)"/>
    <property type="match status" value="1"/>
</dbReference>
<evidence type="ECO:0000259" key="7">
    <source>
        <dbReference type="PROSITE" id="PS50110"/>
    </source>
</evidence>
<dbReference type="SUPFAM" id="SSF55874">
    <property type="entry name" value="ATPase domain of HSP90 chaperone/DNA topoisomerase II/histidine kinase"/>
    <property type="match status" value="1"/>
</dbReference>
<dbReference type="Gene3D" id="2.10.70.100">
    <property type="match status" value="1"/>
</dbReference>
<dbReference type="Gene3D" id="3.30.565.10">
    <property type="entry name" value="Histidine kinase-like ATPase, C-terminal domain"/>
    <property type="match status" value="1"/>
</dbReference>
<dbReference type="InterPro" id="IPR000700">
    <property type="entry name" value="PAS-assoc_C"/>
</dbReference>
<dbReference type="PRINTS" id="PR00344">
    <property type="entry name" value="BCTRLSENSOR"/>
</dbReference>
<reference evidence="9 10" key="1">
    <citation type="journal article" date="2020" name="Insects">
        <title>Bacteria Belonging to Pseudomonas typographi sp. nov. from the Bark Beetle Ips typographus Have Genomic Potential to Aid in the Host Ecology.</title>
        <authorList>
            <person name="Peral-Aranega E."/>
            <person name="Saati-Santamaria Z."/>
            <person name="Kolarik M."/>
            <person name="Rivas R."/>
            <person name="Garcia-Fraile P."/>
        </authorList>
    </citation>
    <scope>NUCLEOTIDE SEQUENCE [LARGE SCALE GENOMIC DNA]</scope>
    <source>
        <strain evidence="9 10">CA3A</strain>
    </source>
</reference>
<evidence type="ECO:0000259" key="6">
    <source>
        <dbReference type="PROSITE" id="PS50109"/>
    </source>
</evidence>
<dbReference type="SMART" id="SM00448">
    <property type="entry name" value="REC"/>
    <property type="match status" value="1"/>
</dbReference>
<dbReference type="PANTHER" id="PTHR43065">
    <property type="entry name" value="SENSOR HISTIDINE KINASE"/>
    <property type="match status" value="1"/>
</dbReference>
<dbReference type="CDD" id="cd00130">
    <property type="entry name" value="PAS"/>
    <property type="match status" value="1"/>
</dbReference>
<dbReference type="SMART" id="SM00387">
    <property type="entry name" value="HATPase_c"/>
    <property type="match status" value="1"/>
</dbReference>
<protein>
    <recommendedName>
        <fullName evidence="2">histidine kinase</fullName>
        <ecNumber evidence="2">2.7.13.3</ecNumber>
    </recommendedName>
</protein>
<feature type="domain" description="Response regulatory" evidence="7">
    <location>
        <begin position="482"/>
        <end position="597"/>
    </location>
</feature>
<name>A0ABR7Z0C8_9PSED</name>
<dbReference type="Gene3D" id="1.10.287.130">
    <property type="match status" value="1"/>
</dbReference>
<dbReference type="InterPro" id="IPR011006">
    <property type="entry name" value="CheY-like_superfamily"/>
</dbReference>
<dbReference type="PROSITE" id="PS50109">
    <property type="entry name" value="HIS_KIN"/>
    <property type="match status" value="1"/>
</dbReference>
<dbReference type="EMBL" id="JAAOCA010000009">
    <property type="protein sequence ID" value="MBD1598946.1"/>
    <property type="molecule type" value="Genomic_DNA"/>
</dbReference>
<keyword evidence="10" id="KW-1185">Reference proteome</keyword>
<dbReference type="EC" id="2.7.13.3" evidence="2"/>
<feature type="domain" description="PAC" evidence="8">
    <location>
        <begin position="124"/>
        <end position="181"/>
    </location>
</feature>
<evidence type="ECO:0000256" key="3">
    <source>
        <dbReference type="ARBA" id="ARBA00022553"/>
    </source>
</evidence>
<dbReference type="InterPro" id="IPR001789">
    <property type="entry name" value="Sig_transdc_resp-reg_receiver"/>
</dbReference>
<dbReference type="RefSeq" id="WP_190419767.1">
    <property type="nucleotide sequence ID" value="NZ_JAAOCA010000009.1"/>
</dbReference>
<evidence type="ECO:0000256" key="1">
    <source>
        <dbReference type="ARBA" id="ARBA00000085"/>
    </source>
</evidence>
<evidence type="ECO:0000256" key="2">
    <source>
        <dbReference type="ARBA" id="ARBA00012438"/>
    </source>
</evidence>
<dbReference type="Pfam" id="PF02518">
    <property type="entry name" value="HATPase_c"/>
    <property type="match status" value="1"/>
</dbReference>
<dbReference type="PROSITE" id="PS50113">
    <property type="entry name" value="PAC"/>
    <property type="match status" value="1"/>
</dbReference>
<sequence>MNDPTLAPGADTLLDALCASAGLAERTHLAQQLRLLCQAQAVELEACQARLQSALSASEGVGTWDWNIRSDRFEVDGRFALMHQVDPSEAGRRPIDDYLQAVHPDDRGRVARQIRACLHGQDDFRQEYRLRGNAEAEGAEQWRWMLAHGRCLRDKHGRPARFMGAALDITERKQQEQRLRELNENLELRVAERTQALAELNQRLQDEMQAHARSEEALRHAQKMEAVGQLTGGIAHDFNNMLTGVIGSLDLLKRYLDAGRAAEVGRFVDAATGSAQRAAALTHRLLAFSRRQPLDRRRVEPNALILMLRELMLRTTGEQIHLELALQEDTWAVETDANQLENALLNLVINARDAMPGGGTLRISSRNLQMSEPRDNTPMERIRPGPYVMLSVSDNGMGMPESVRAKAFEPFFTTKPTGQGTGLGLSMIYGFAQQSGGHVILESNAGSGTTVNLLLPRHRDPASLDPSPAQEPRAPVAVGGESVLVVEDDPAVRLLILNLLDELGYQGHPAADADVAVPLLESNLRIDLLVTDVGLPGTNGRQLAEIARRLRPGIKVLFMTGYVGQDATTDEMQDAGMAIVSKPFTLDALARYLHGMLKG</sequence>
<evidence type="ECO:0000259" key="8">
    <source>
        <dbReference type="PROSITE" id="PS50113"/>
    </source>
</evidence>
<feature type="domain" description="Histidine kinase" evidence="6">
    <location>
        <begin position="233"/>
        <end position="459"/>
    </location>
</feature>
<keyword evidence="5" id="KW-0175">Coiled coil</keyword>
<evidence type="ECO:0000313" key="10">
    <source>
        <dbReference type="Proteomes" id="UP000805841"/>
    </source>
</evidence>
<dbReference type="InterPro" id="IPR004358">
    <property type="entry name" value="Sig_transdc_His_kin-like_C"/>
</dbReference>
<dbReference type="InterPro" id="IPR013655">
    <property type="entry name" value="PAS_fold_3"/>
</dbReference>
<dbReference type="SMART" id="SM00388">
    <property type="entry name" value="HisKA"/>
    <property type="match status" value="1"/>
</dbReference>
<evidence type="ECO:0000256" key="5">
    <source>
        <dbReference type="SAM" id="Coils"/>
    </source>
</evidence>
<proteinExistence type="predicted"/>
<dbReference type="SUPFAM" id="SSF52172">
    <property type="entry name" value="CheY-like"/>
    <property type="match status" value="1"/>
</dbReference>
<evidence type="ECO:0000313" key="9">
    <source>
        <dbReference type="EMBL" id="MBD1598946.1"/>
    </source>
</evidence>
<dbReference type="InterPro" id="IPR000014">
    <property type="entry name" value="PAS"/>
</dbReference>
<comment type="catalytic activity">
    <reaction evidence="1">
        <text>ATP + protein L-histidine = ADP + protein N-phospho-L-histidine.</text>
        <dbReference type="EC" id="2.7.13.3"/>
    </reaction>
</comment>
<evidence type="ECO:0000256" key="4">
    <source>
        <dbReference type="PROSITE-ProRule" id="PRU00169"/>
    </source>
</evidence>
<dbReference type="InterPro" id="IPR003661">
    <property type="entry name" value="HisK_dim/P_dom"/>
</dbReference>
<dbReference type="InterPro" id="IPR003594">
    <property type="entry name" value="HATPase_dom"/>
</dbReference>
<dbReference type="Pfam" id="PF00072">
    <property type="entry name" value="Response_reg"/>
    <property type="match status" value="1"/>
</dbReference>
<feature type="coiled-coil region" evidence="5">
    <location>
        <begin position="165"/>
        <end position="217"/>
    </location>
</feature>
<dbReference type="CDD" id="cd00082">
    <property type="entry name" value="HisKA"/>
    <property type="match status" value="1"/>
</dbReference>
<dbReference type="InterPro" id="IPR036097">
    <property type="entry name" value="HisK_dim/P_sf"/>
</dbReference>
<dbReference type="Pfam" id="PF00512">
    <property type="entry name" value="HisKA"/>
    <property type="match status" value="1"/>
</dbReference>
<dbReference type="InterPro" id="IPR036890">
    <property type="entry name" value="HATPase_C_sf"/>
</dbReference>
<dbReference type="PANTHER" id="PTHR43065:SF42">
    <property type="entry name" value="TWO-COMPONENT SENSOR PPRA"/>
    <property type="match status" value="1"/>
</dbReference>
<organism evidence="9 10">
    <name type="scientific">Pseudomonas typographi</name>
    <dbReference type="NCBI Taxonomy" id="2715964"/>
    <lineage>
        <taxon>Bacteria</taxon>
        <taxon>Pseudomonadati</taxon>
        <taxon>Pseudomonadota</taxon>
        <taxon>Gammaproteobacteria</taxon>
        <taxon>Pseudomonadales</taxon>
        <taxon>Pseudomonadaceae</taxon>
        <taxon>Pseudomonas</taxon>
    </lineage>
</organism>
<dbReference type="SUPFAM" id="SSF47384">
    <property type="entry name" value="Homodimeric domain of signal transducing histidine kinase"/>
    <property type="match status" value="1"/>
</dbReference>
<keyword evidence="3 4" id="KW-0597">Phosphoprotein</keyword>
<gene>
    <name evidence="9" type="ORF">HAQ05_09525</name>
</gene>
<feature type="modified residue" description="4-aspartylphosphate" evidence="4">
    <location>
        <position position="532"/>
    </location>
</feature>
<comment type="caution">
    <text evidence="9">The sequence shown here is derived from an EMBL/GenBank/DDBJ whole genome shotgun (WGS) entry which is preliminary data.</text>
</comment>
<dbReference type="InterPro" id="IPR005467">
    <property type="entry name" value="His_kinase_dom"/>
</dbReference>
<dbReference type="Pfam" id="PF08447">
    <property type="entry name" value="PAS_3"/>
    <property type="match status" value="1"/>
</dbReference>
<dbReference type="InterPro" id="IPR035965">
    <property type="entry name" value="PAS-like_dom_sf"/>
</dbReference>
<dbReference type="NCBIfam" id="TIGR00229">
    <property type="entry name" value="sensory_box"/>
    <property type="match status" value="1"/>
</dbReference>
<dbReference type="Proteomes" id="UP000805841">
    <property type="component" value="Unassembled WGS sequence"/>
</dbReference>
<accession>A0ABR7Z0C8</accession>
<dbReference type="PROSITE" id="PS50110">
    <property type="entry name" value="RESPONSE_REGULATORY"/>
    <property type="match status" value="1"/>
</dbReference>
<dbReference type="Gene3D" id="3.30.450.20">
    <property type="entry name" value="PAS domain"/>
    <property type="match status" value="1"/>
</dbReference>